<evidence type="ECO:0000313" key="4">
    <source>
        <dbReference type="Proteomes" id="UP001212841"/>
    </source>
</evidence>
<name>A0AAD5S8L4_9FUNG</name>
<keyword evidence="1" id="KW-1133">Transmembrane helix</keyword>
<dbReference type="InterPro" id="IPR027417">
    <property type="entry name" value="P-loop_NTPase"/>
</dbReference>
<dbReference type="InterPro" id="IPR051396">
    <property type="entry name" value="Bact_Antivir_Def_Nuclease"/>
</dbReference>
<gene>
    <name evidence="3" type="ORF">HK097_010754</name>
</gene>
<dbReference type="PANTHER" id="PTHR43581:SF2">
    <property type="entry name" value="EXCINUCLEASE ATPASE SUBUNIT"/>
    <property type="match status" value="1"/>
</dbReference>
<evidence type="ECO:0000313" key="3">
    <source>
        <dbReference type="EMBL" id="KAJ3048231.1"/>
    </source>
</evidence>
<organism evidence="3 4">
    <name type="scientific">Rhizophlyctis rosea</name>
    <dbReference type="NCBI Taxonomy" id="64517"/>
    <lineage>
        <taxon>Eukaryota</taxon>
        <taxon>Fungi</taxon>
        <taxon>Fungi incertae sedis</taxon>
        <taxon>Chytridiomycota</taxon>
        <taxon>Chytridiomycota incertae sedis</taxon>
        <taxon>Chytridiomycetes</taxon>
        <taxon>Rhizophlyctidales</taxon>
        <taxon>Rhizophlyctidaceae</taxon>
        <taxon>Rhizophlyctis</taxon>
    </lineage>
</organism>
<dbReference type="GO" id="GO:0005524">
    <property type="term" value="F:ATP binding"/>
    <property type="evidence" value="ECO:0007669"/>
    <property type="project" value="InterPro"/>
</dbReference>
<accession>A0AAD5S8L4</accession>
<reference evidence="3" key="1">
    <citation type="submission" date="2020-05" db="EMBL/GenBank/DDBJ databases">
        <title>Phylogenomic resolution of chytrid fungi.</title>
        <authorList>
            <person name="Stajich J.E."/>
            <person name="Amses K."/>
            <person name="Simmons R."/>
            <person name="Seto K."/>
            <person name="Myers J."/>
            <person name="Bonds A."/>
            <person name="Quandt C.A."/>
            <person name="Barry K."/>
            <person name="Liu P."/>
            <person name="Grigoriev I."/>
            <person name="Longcore J.E."/>
            <person name="James T.Y."/>
        </authorList>
    </citation>
    <scope>NUCLEOTIDE SEQUENCE</scope>
    <source>
        <strain evidence="3">JEL0318</strain>
    </source>
</reference>
<proteinExistence type="predicted"/>
<dbReference type="Proteomes" id="UP001212841">
    <property type="component" value="Unassembled WGS sequence"/>
</dbReference>
<dbReference type="Gene3D" id="3.40.50.300">
    <property type="entry name" value="P-loop containing nucleotide triphosphate hydrolases"/>
    <property type="match status" value="2"/>
</dbReference>
<evidence type="ECO:0000256" key="1">
    <source>
        <dbReference type="SAM" id="Phobius"/>
    </source>
</evidence>
<dbReference type="AlphaFoldDB" id="A0AAD5S8L4"/>
<dbReference type="SUPFAM" id="SSF52540">
    <property type="entry name" value="P-loop containing nucleoside triphosphate hydrolases"/>
    <property type="match status" value="1"/>
</dbReference>
<dbReference type="Pfam" id="PF13304">
    <property type="entry name" value="AAA_21"/>
    <property type="match status" value="1"/>
</dbReference>
<evidence type="ECO:0000259" key="2">
    <source>
        <dbReference type="Pfam" id="PF13304"/>
    </source>
</evidence>
<dbReference type="InterPro" id="IPR003959">
    <property type="entry name" value="ATPase_AAA_core"/>
</dbReference>
<keyword evidence="1" id="KW-0472">Membrane</keyword>
<protein>
    <recommendedName>
        <fullName evidence="2">ATPase AAA-type core domain-containing protein</fullName>
    </recommendedName>
</protein>
<feature type="transmembrane region" description="Helical" evidence="1">
    <location>
        <begin position="220"/>
        <end position="241"/>
    </location>
</feature>
<sequence>MHVTNVRLDRFKGFTQSESTPPTTIPLANSTTLIIGPNCSGKTSILQLLAIGGWVCKENRKEDETFDSGPNTTINSPFATILAGSIDSAIPVNSSATHASIHLDFSDGSSISIRFRRNELLVSAPKGEATPALRVTYVPRDLSFPGQTDEKRRTDDDLAQSPTVADGNLTANYCAYLQNAMKLGELDEMMDRVFPGIGKLDLVILKNVYRLRFKRDESVFPWYQEGSGVAFVLTIFAAILYDIAKCFASMQDVAAGNTSKPYQYMHLLALDEPTSPLHPQVLSAFVTVLESLKVQIVIATHSVDFLLASSILPFPNFNLVSLSDSPPSARRQLTDDLLESLGLTADAITSALPAHPMKTSTLASLSAFNRLLYVEGKNDVDMLRVFMEVYDEHRAAAFCNKVIIEFFSTCEKVGVYADAANRIGSILEGWRASKEDREKKREVAITERLGVVVLVDRNYRPDILMNFEAQKFSQLVGQSQYLAGGDGSFWCDWGAVAEWENHIADLEVIRSLLRAAESPHAAKLDDYYGEAVAGGKDKLAEEFGHYLTVAKGDKAFAAALKSSSPGDALQAMLRAFDERPSSYIDAKRLLRSVGFKDVQAWRELAVAIGRKDLPLELQNLVEHLFTWAGV</sequence>
<keyword evidence="1" id="KW-0812">Transmembrane</keyword>
<keyword evidence="4" id="KW-1185">Reference proteome</keyword>
<dbReference type="PANTHER" id="PTHR43581">
    <property type="entry name" value="ATP/GTP PHOSPHATASE"/>
    <property type="match status" value="1"/>
</dbReference>
<comment type="caution">
    <text evidence="3">The sequence shown here is derived from an EMBL/GenBank/DDBJ whole genome shotgun (WGS) entry which is preliminary data.</text>
</comment>
<feature type="domain" description="ATPase AAA-type core" evidence="2">
    <location>
        <begin position="208"/>
        <end position="307"/>
    </location>
</feature>
<dbReference type="GO" id="GO:0016887">
    <property type="term" value="F:ATP hydrolysis activity"/>
    <property type="evidence" value="ECO:0007669"/>
    <property type="project" value="InterPro"/>
</dbReference>
<dbReference type="EMBL" id="JADGJD010000826">
    <property type="protein sequence ID" value="KAJ3048231.1"/>
    <property type="molecule type" value="Genomic_DNA"/>
</dbReference>